<dbReference type="GO" id="GO:0008955">
    <property type="term" value="F:peptidoglycan glycosyltransferase activity"/>
    <property type="evidence" value="ECO:0007669"/>
    <property type="project" value="UniProtKB-EC"/>
</dbReference>
<dbReference type="AlphaFoldDB" id="A0A4R1MX84"/>
<comment type="caution">
    <text evidence="23">The sequence shown here is derived from an EMBL/GenBank/DDBJ whole genome shotgun (WGS) entry which is preliminary data.</text>
</comment>
<evidence type="ECO:0000256" key="21">
    <source>
        <dbReference type="ARBA" id="ARBA00049966"/>
    </source>
</evidence>
<evidence type="ECO:0000256" key="19">
    <source>
        <dbReference type="ARBA" id="ARBA00044770"/>
    </source>
</evidence>
<dbReference type="GO" id="GO:0008360">
    <property type="term" value="P:regulation of cell shape"/>
    <property type="evidence" value="ECO:0007669"/>
    <property type="project" value="UniProtKB-KW"/>
</dbReference>
<dbReference type="PANTHER" id="PTHR30474">
    <property type="entry name" value="CELL CYCLE PROTEIN"/>
    <property type="match status" value="1"/>
</dbReference>
<accession>A0A4R1MX84</accession>
<dbReference type="EMBL" id="SMGQ01000011">
    <property type="protein sequence ID" value="TCK97867.1"/>
    <property type="molecule type" value="Genomic_DNA"/>
</dbReference>
<keyword evidence="11 22" id="KW-0472">Membrane</keyword>
<comment type="catalytic activity">
    <reaction evidence="20">
        <text>[GlcNAc-(1-&gt;4)-Mur2Ac(oyl-L-Ala-gamma-D-Glu-L-Lys-D-Ala-D-Ala)](n)-di-trans,octa-cis-undecaprenyl diphosphate + beta-D-GlcNAc-(1-&gt;4)-Mur2Ac(oyl-L-Ala-gamma-D-Glu-L-Lys-D-Ala-D-Ala)-di-trans,octa-cis-undecaprenyl diphosphate = [GlcNAc-(1-&gt;4)-Mur2Ac(oyl-L-Ala-gamma-D-Glu-L-Lys-D-Ala-D-Ala)](n+1)-di-trans,octa-cis-undecaprenyl diphosphate + di-trans,octa-cis-undecaprenyl diphosphate + H(+)</text>
        <dbReference type="Rhea" id="RHEA:23708"/>
        <dbReference type="Rhea" id="RHEA-COMP:9602"/>
        <dbReference type="Rhea" id="RHEA-COMP:9603"/>
        <dbReference type="ChEBI" id="CHEBI:15378"/>
        <dbReference type="ChEBI" id="CHEBI:58405"/>
        <dbReference type="ChEBI" id="CHEBI:60033"/>
        <dbReference type="ChEBI" id="CHEBI:78435"/>
        <dbReference type="EC" id="2.4.99.28"/>
    </reaction>
</comment>
<evidence type="ECO:0000256" key="8">
    <source>
        <dbReference type="ARBA" id="ARBA00022960"/>
    </source>
</evidence>
<feature type="transmembrane region" description="Helical" evidence="22">
    <location>
        <begin position="29"/>
        <end position="48"/>
    </location>
</feature>
<keyword evidence="10 22" id="KW-1133">Transmembrane helix</keyword>
<evidence type="ECO:0000313" key="23">
    <source>
        <dbReference type="EMBL" id="TCK97867.1"/>
    </source>
</evidence>
<evidence type="ECO:0000256" key="14">
    <source>
        <dbReference type="ARBA" id="ARBA00032370"/>
    </source>
</evidence>
<dbReference type="RefSeq" id="WP_132279365.1">
    <property type="nucleotide sequence ID" value="NZ_SMGQ01000011.1"/>
</dbReference>
<dbReference type="EC" id="2.4.99.28" evidence="19"/>
<evidence type="ECO:0000256" key="11">
    <source>
        <dbReference type="ARBA" id="ARBA00023136"/>
    </source>
</evidence>
<dbReference type="NCBIfam" id="TIGR02614">
    <property type="entry name" value="ftsW"/>
    <property type="match status" value="1"/>
</dbReference>
<evidence type="ECO:0000256" key="5">
    <source>
        <dbReference type="ARBA" id="ARBA00022676"/>
    </source>
</evidence>
<dbReference type="GO" id="GO:0009252">
    <property type="term" value="P:peptidoglycan biosynthetic process"/>
    <property type="evidence" value="ECO:0007669"/>
    <property type="project" value="UniProtKB-KW"/>
</dbReference>
<keyword evidence="12" id="KW-0131">Cell cycle</keyword>
<keyword evidence="7 22" id="KW-0812">Transmembrane</keyword>
<dbReference type="GO" id="GO:0071555">
    <property type="term" value="P:cell wall organization"/>
    <property type="evidence" value="ECO:0007669"/>
    <property type="project" value="UniProtKB-KW"/>
</dbReference>
<evidence type="ECO:0000256" key="20">
    <source>
        <dbReference type="ARBA" id="ARBA00049902"/>
    </source>
</evidence>
<keyword evidence="9" id="KW-0573">Peptidoglycan synthesis</keyword>
<keyword evidence="6" id="KW-0808">Transferase</keyword>
<evidence type="ECO:0000256" key="4">
    <source>
        <dbReference type="ARBA" id="ARBA00022618"/>
    </source>
</evidence>
<evidence type="ECO:0000256" key="3">
    <source>
        <dbReference type="ARBA" id="ARBA00022475"/>
    </source>
</evidence>
<dbReference type="GO" id="GO:0032153">
    <property type="term" value="C:cell division site"/>
    <property type="evidence" value="ECO:0007669"/>
    <property type="project" value="TreeGrafter"/>
</dbReference>
<dbReference type="InterPro" id="IPR013437">
    <property type="entry name" value="FtsW"/>
</dbReference>
<dbReference type="PANTHER" id="PTHR30474:SF2">
    <property type="entry name" value="PEPTIDOGLYCAN GLYCOSYLTRANSFERASE FTSW-RELATED"/>
    <property type="match status" value="1"/>
</dbReference>
<dbReference type="GO" id="GO:0015648">
    <property type="term" value="F:lipid-linked peptidoglycan transporter activity"/>
    <property type="evidence" value="ECO:0007669"/>
    <property type="project" value="TreeGrafter"/>
</dbReference>
<comment type="pathway">
    <text evidence="2">Cell wall biogenesis; peptidoglycan biosynthesis.</text>
</comment>
<evidence type="ECO:0000256" key="22">
    <source>
        <dbReference type="SAM" id="Phobius"/>
    </source>
</evidence>
<reference evidence="23 24" key="1">
    <citation type="submission" date="2019-03" db="EMBL/GenBank/DDBJ databases">
        <title>Genomic Encyclopedia of Type Strains, Phase IV (KMG-IV): sequencing the most valuable type-strain genomes for metagenomic binning, comparative biology and taxonomic classification.</title>
        <authorList>
            <person name="Goeker M."/>
        </authorList>
    </citation>
    <scope>NUCLEOTIDE SEQUENCE [LARGE SCALE GENOMIC DNA]</scope>
    <source>
        <strain evidence="23 24">DSM 24176</strain>
    </source>
</reference>
<keyword evidence="13" id="KW-0961">Cell wall biogenesis/degradation</keyword>
<feature type="transmembrane region" description="Helical" evidence="22">
    <location>
        <begin position="69"/>
        <end position="87"/>
    </location>
</feature>
<dbReference type="Proteomes" id="UP000294545">
    <property type="component" value="Unassembled WGS sequence"/>
</dbReference>
<evidence type="ECO:0000256" key="10">
    <source>
        <dbReference type="ARBA" id="ARBA00022989"/>
    </source>
</evidence>
<evidence type="ECO:0000256" key="1">
    <source>
        <dbReference type="ARBA" id="ARBA00004651"/>
    </source>
</evidence>
<dbReference type="OrthoDB" id="9812661at2"/>
<protein>
    <recommendedName>
        <fullName evidence="17">Probable peptidoglycan glycosyltransferase FtsW</fullName>
        <ecNumber evidence="19">2.4.99.28</ecNumber>
    </recommendedName>
    <alternativeName>
        <fullName evidence="18">Cell division protein FtsW</fullName>
    </alternativeName>
    <alternativeName>
        <fullName evidence="15">Cell wall polymerase</fullName>
    </alternativeName>
    <alternativeName>
        <fullName evidence="14">Peptidoglycan polymerase</fullName>
    </alternativeName>
</protein>
<keyword evidence="4 23" id="KW-0132">Cell division</keyword>
<comment type="similarity">
    <text evidence="16">Belongs to the SEDS family. FtsW subfamily.</text>
</comment>
<dbReference type="GO" id="GO:0051301">
    <property type="term" value="P:cell division"/>
    <property type="evidence" value="ECO:0007669"/>
    <property type="project" value="UniProtKB-KW"/>
</dbReference>
<evidence type="ECO:0000256" key="13">
    <source>
        <dbReference type="ARBA" id="ARBA00023316"/>
    </source>
</evidence>
<dbReference type="GO" id="GO:0005886">
    <property type="term" value="C:plasma membrane"/>
    <property type="evidence" value="ECO:0007669"/>
    <property type="project" value="UniProtKB-SubCell"/>
</dbReference>
<evidence type="ECO:0000256" key="9">
    <source>
        <dbReference type="ARBA" id="ARBA00022984"/>
    </source>
</evidence>
<evidence type="ECO:0000256" key="12">
    <source>
        <dbReference type="ARBA" id="ARBA00023306"/>
    </source>
</evidence>
<keyword evidence="3" id="KW-1003">Cell membrane</keyword>
<keyword evidence="24" id="KW-1185">Reference proteome</keyword>
<evidence type="ECO:0000256" key="17">
    <source>
        <dbReference type="ARBA" id="ARBA00041185"/>
    </source>
</evidence>
<feature type="transmembrane region" description="Helical" evidence="22">
    <location>
        <begin position="164"/>
        <end position="195"/>
    </location>
</feature>
<proteinExistence type="inferred from homology"/>
<comment type="subcellular location">
    <subcellularLocation>
        <location evidence="1">Cell membrane</location>
        <topology evidence="1">Multi-pass membrane protein</topology>
    </subcellularLocation>
</comment>
<evidence type="ECO:0000313" key="24">
    <source>
        <dbReference type="Proteomes" id="UP000294545"/>
    </source>
</evidence>
<evidence type="ECO:0000256" key="18">
    <source>
        <dbReference type="ARBA" id="ARBA00041418"/>
    </source>
</evidence>
<evidence type="ECO:0000256" key="2">
    <source>
        <dbReference type="ARBA" id="ARBA00004752"/>
    </source>
</evidence>
<evidence type="ECO:0000256" key="6">
    <source>
        <dbReference type="ARBA" id="ARBA00022679"/>
    </source>
</evidence>
<feature type="transmembrane region" description="Helical" evidence="22">
    <location>
        <begin position="243"/>
        <end position="260"/>
    </location>
</feature>
<keyword evidence="8" id="KW-0133">Cell shape</keyword>
<dbReference type="Pfam" id="PF01098">
    <property type="entry name" value="FTSW_RODA_SPOVE"/>
    <property type="match status" value="1"/>
</dbReference>
<dbReference type="InterPro" id="IPR001182">
    <property type="entry name" value="FtsW/RodA"/>
</dbReference>
<sequence>MSSNISNLQHFRKNKKQKTKRIELGQVDFTLFIVVLFLIAFGIIMIYSSSAYYSRIRFGDEMYFFKRQLQWSIIGIGVMLFFANFDYHKLGRFSLLAYIVSLTFLVLVLVIGEEINGAKRWINLGPLGGFQPSELTKLCIILFMSYIVSKGTNNLKKYSAFIKYLIFVFPPIILVALQNLSTAIVVACIPIAILFVASPKVWHFMTLAFPAIIGGVVFVSLFAYRMTRFEIWRNPWSDPQGGGFQTIQSLYAIGSGGLFGKGLGQSMQKMGFIPEAHNDIIFSIVAEELGLFGAIALIIVFLVLIWRCMVIAHRAKDLFGALLTVGVMTQIAIQVIINIAVVTNSIPPTGMPLPFISYGGSSLLFLLIEIGIVLNVSKQMKKARA</sequence>
<comment type="function">
    <text evidence="21">Peptidoglycan polymerase that is essential for cell division.</text>
</comment>
<feature type="transmembrane region" description="Helical" evidence="22">
    <location>
        <begin position="280"/>
        <end position="306"/>
    </location>
</feature>
<evidence type="ECO:0000256" key="7">
    <source>
        <dbReference type="ARBA" id="ARBA00022692"/>
    </source>
</evidence>
<gene>
    <name evidence="23" type="ORF">EDC19_0269</name>
</gene>
<name>A0A4R1MX84_9FIRM</name>
<feature type="transmembrane region" description="Helical" evidence="22">
    <location>
        <begin position="318"/>
        <end position="343"/>
    </location>
</feature>
<feature type="transmembrane region" description="Helical" evidence="22">
    <location>
        <begin position="201"/>
        <end position="223"/>
    </location>
</feature>
<organism evidence="23 24">
    <name type="scientific">Natranaerovirga hydrolytica</name>
    <dbReference type="NCBI Taxonomy" id="680378"/>
    <lineage>
        <taxon>Bacteria</taxon>
        <taxon>Bacillati</taxon>
        <taxon>Bacillota</taxon>
        <taxon>Clostridia</taxon>
        <taxon>Lachnospirales</taxon>
        <taxon>Natranaerovirgaceae</taxon>
        <taxon>Natranaerovirga</taxon>
    </lineage>
</organism>
<evidence type="ECO:0000256" key="16">
    <source>
        <dbReference type="ARBA" id="ARBA00038053"/>
    </source>
</evidence>
<keyword evidence="5" id="KW-0328">Glycosyltransferase</keyword>
<feature type="transmembrane region" description="Helical" evidence="22">
    <location>
        <begin position="355"/>
        <end position="376"/>
    </location>
</feature>
<evidence type="ECO:0000256" key="15">
    <source>
        <dbReference type="ARBA" id="ARBA00033270"/>
    </source>
</evidence>
<feature type="transmembrane region" description="Helical" evidence="22">
    <location>
        <begin position="93"/>
        <end position="112"/>
    </location>
</feature>